<dbReference type="GO" id="GO:0042545">
    <property type="term" value="P:cell wall modification"/>
    <property type="evidence" value="ECO:0007669"/>
    <property type="project" value="UniProtKB-UniRule"/>
</dbReference>
<reference evidence="13 14" key="1">
    <citation type="journal article" date="2018" name="Sci. Data">
        <title>The draft genome sequence of cork oak.</title>
        <authorList>
            <person name="Ramos A.M."/>
            <person name="Usie A."/>
            <person name="Barbosa P."/>
            <person name="Barros P.M."/>
            <person name="Capote T."/>
            <person name="Chaves I."/>
            <person name="Simoes F."/>
            <person name="Abreu I."/>
            <person name="Carrasquinho I."/>
            <person name="Faro C."/>
            <person name="Guimaraes J.B."/>
            <person name="Mendonca D."/>
            <person name="Nobrega F."/>
            <person name="Rodrigues L."/>
            <person name="Saibo N.J.M."/>
            <person name="Varela M.C."/>
            <person name="Egas C."/>
            <person name="Matos J."/>
            <person name="Miguel C.M."/>
            <person name="Oliveira M.M."/>
            <person name="Ricardo C.P."/>
            <person name="Goncalves S."/>
        </authorList>
    </citation>
    <scope>NUCLEOTIDE SEQUENCE [LARGE SCALE GENOMIC DNA]</scope>
    <source>
        <strain evidence="14">cv. HL8</strain>
    </source>
</reference>
<feature type="active site" evidence="9">
    <location>
        <position position="288"/>
    </location>
</feature>
<gene>
    <name evidence="13" type="ORF">CFP56_041682</name>
</gene>
<feature type="domain" description="Pectinesterase catalytic" evidence="12">
    <location>
        <begin position="141"/>
        <end position="434"/>
    </location>
</feature>
<dbReference type="EMBL" id="PKMF04000086">
    <property type="protein sequence ID" value="KAK7851515.1"/>
    <property type="molecule type" value="Genomic_DNA"/>
</dbReference>
<dbReference type="PROSITE" id="PS00503">
    <property type="entry name" value="PECTINESTERASE_2"/>
    <property type="match status" value="1"/>
</dbReference>
<comment type="caution">
    <text evidence="13">The sequence shown here is derived from an EMBL/GenBank/DDBJ whole genome shotgun (WGS) entry which is preliminary data.</text>
</comment>
<dbReference type="InterPro" id="IPR012334">
    <property type="entry name" value="Pectin_lyas_fold"/>
</dbReference>
<evidence type="ECO:0000256" key="10">
    <source>
        <dbReference type="RuleBase" id="RU000589"/>
    </source>
</evidence>
<accession>A0AAW0LK21</accession>
<dbReference type="GO" id="GO:0045490">
    <property type="term" value="P:pectin catabolic process"/>
    <property type="evidence" value="ECO:0007669"/>
    <property type="project" value="UniProtKB-UniRule"/>
</dbReference>
<dbReference type="InterPro" id="IPR000070">
    <property type="entry name" value="Pectinesterase_cat"/>
</dbReference>
<feature type="compositionally biased region" description="Basic and acidic residues" evidence="11">
    <location>
        <begin position="14"/>
        <end position="24"/>
    </location>
</feature>
<evidence type="ECO:0000256" key="8">
    <source>
        <dbReference type="ARBA" id="ARBA00023316"/>
    </source>
</evidence>
<evidence type="ECO:0000259" key="12">
    <source>
        <dbReference type="Pfam" id="PF01095"/>
    </source>
</evidence>
<dbReference type="Proteomes" id="UP000237347">
    <property type="component" value="Unassembled WGS sequence"/>
</dbReference>
<dbReference type="InterPro" id="IPR011050">
    <property type="entry name" value="Pectin_lyase_fold/virulence"/>
</dbReference>
<dbReference type="Pfam" id="PF01095">
    <property type="entry name" value="Pectinesterase"/>
    <property type="match status" value="1"/>
</dbReference>
<dbReference type="SUPFAM" id="SSF51126">
    <property type="entry name" value="Pectin lyase-like"/>
    <property type="match status" value="1"/>
</dbReference>
<keyword evidence="4" id="KW-0134">Cell wall</keyword>
<evidence type="ECO:0000313" key="14">
    <source>
        <dbReference type="Proteomes" id="UP000237347"/>
    </source>
</evidence>
<evidence type="ECO:0000256" key="2">
    <source>
        <dbReference type="ARBA" id="ARBA00005184"/>
    </source>
</evidence>
<keyword evidence="14" id="KW-1185">Reference proteome</keyword>
<keyword evidence="7 10" id="KW-0063">Aspartyl esterase</keyword>
<dbReference type="FunFam" id="2.160.20.10:FF:000029">
    <property type="entry name" value="Pectinesterase 4"/>
    <property type="match status" value="1"/>
</dbReference>
<feature type="region of interest" description="Disordered" evidence="11">
    <location>
        <begin position="55"/>
        <end position="93"/>
    </location>
</feature>
<dbReference type="EC" id="3.1.1.11" evidence="3 10"/>
<evidence type="ECO:0000256" key="3">
    <source>
        <dbReference type="ARBA" id="ARBA00013229"/>
    </source>
</evidence>
<proteinExistence type="predicted"/>
<evidence type="ECO:0000256" key="4">
    <source>
        <dbReference type="ARBA" id="ARBA00022512"/>
    </source>
</evidence>
<dbReference type="PANTHER" id="PTHR31707">
    <property type="entry name" value="PECTINESTERASE"/>
    <property type="match status" value="1"/>
</dbReference>
<evidence type="ECO:0000313" key="13">
    <source>
        <dbReference type="EMBL" id="KAK7851515.1"/>
    </source>
</evidence>
<protein>
    <recommendedName>
        <fullName evidence="3 10">Pectinesterase</fullName>
        <ecNumber evidence="3 10">3.1.1.11</ecNumber>
    </recommendedName>
</protein>
<organism evidence="13 14">
    <name type="scientific">Quercus suber</name>
    <name type="common">Cork oak</name>
    <dbReference type="NCBI Taxonomy" id="58331"/>
    <lineage>
        <taxon>Eukaryota</taxon>
        <taxon>Viridiplantae</taxon>
        <taxon>Streptophyta</taxon>
        <taxon>Embryophyta</taxon>
        <taxon>Tracheophyta</taxon>
        <taxon>Spermatophyta</taxon>
        <taxon>Magnoliopsida</taxon>
        <taxon>eudicotyledons</taxon>
        <taxon>Gunneridae</taxon>
        <taxon>Pentapetalae</taxon>
        <taxon>rosids</taxon>
        <taxon>fabids</taxon>
        <taxon>Fagales</taxon>
        <taxon>Fagaceae</taxon>
        <taxon>Quercus</taxon>
    </lineage>
</organism>
<keyword evidence="5" id="KW-0964">Secreted</keyword>
<evidence type="ECO:0000256" key="1">
    <source>
        <dbReference type="ARBA" id="ARBA00004191"/>
    </source>
</evidence>
<keyword evidence="8" id="KW-0961">Cell wall biogenesis/degradation</keyword>
<dbReference type="GO" id="GO:0030599">
    <property type="term" value="F:pectinesterase activity"/>
    <property type="evidence" value="ECO:0007669"/>
    <property type="project" value="UniProtKB-UniRule"/>
</dbReference>
<dbReference type="InterPro" id="IPR033131">
    <property type="entry name" value="Pectinesterase_Asp_AS"/>
</dbReference>
<sequence>MNNSSDIGVGPRVDLGRKNEHLDRSTNSSLTPHLMGQEVQECNFVTGLQTLKPQGINKNKTMKGPIQRKSKAGRNLEGKENHARGARGQMHGEEKKEVTMMEVEANGVGAKRKERLPLEEIPVNDETVFSFFGLLLSYTSNVTVTIDGSGDYQTITAAVKNIPMNRKHEYVIFIKKGTYNESIYIGMNMSNLVFIEDGKQKTVTEFSESVASGFEKHEVQLHWVKYYCIKHIFKHMIRPAEGGQAMALRTAGDNIAVYQCSIKGYQDTLPSAYGQQFFRESEIYGTVDFIFGDANVVFQNCMIYVRKPTHGQVNVITAQGRGEPKKTGTVLHNCSIIVDKEFEPYTMEVKTFLGRPWLDYSQTIVMECFLGEIIDPEGWLKFNGDVALSPLHYVEYGNRGARADTKGRITWPGYNIANNSNDVQEYTVNWFINGTNWLPRMGVPFMPRFIN</sequence>
<evidence type="ECO:0000256" key="9">
    <source>
        <dbReference type="PROSITE-ProRule" id="PRU10040"/>
    </source>
</evidence>
<feature type="compositionally biased region" description="Basic and acidic residues" evidence="11">
    <location>
        <begin position="74"/>
        <end position="83"/>
    </location>
</feature>
<comment type="catalytic activity">
    <reaction evidence="10">
        <text>[(1-&gt;4)-alpha-D-galacturonosyl methyl ester](n) + n H2O = [(1-&gt;4)-alpha-D-galacturonosyl](n) + n methanol + n H(+)</text>
        <dbReference type="Rhea" id="RHEA:22380"/>
        <dbReference type="Rhea" id="RHEA-COMP:14570"/>
        <dbReference type="Rhea" id="RHEA-COMP:14573"/>
        <dbReference type="ChEBI" id="CHEBI:15377"/>
        <dbReference type="ChEBI" id="CHEBI:15378"/>
        <dbReference type="ChEBI" id="CHEBI:17790"/>
        <dbReference type="ChEBI" id="CHEBI:140522"/>
        <dbReference type="ChEBI" id="CHEBI:140523"/>
        <dbReference type="EC" id="3.1.1.11"/>
    </reaction>
</comment>
<comment type="pathway">
    <text evidence="2 10">Glycan metabolism; pectin degradation; 2-dehydro-3-deoxy-D-gluconate from pectin: step 1/5.</text>
</comment>
<dbReference type="AlphaFoldDB" id="A0AAW0LK21"/>
<dbReference type="Gene3D" id="2.160.20.10">
    <property type="entry name" value="Single-stranded right-handed beta-helix, Pectin lyase-like"/>
    <property type="match status" value="1"/>
</dbReference>
<keyword evidence="6 10" id="KW-0378">Hydrolase</keyword>
<comment type="subcellular location">
    <subcellularLocation>
        <location evidence="1">Secreted</location>
        <location evidence="1">Cell wall</location>
    </subcellularLocation>
</comment>
<name>A0AAW0LK21_QUESU</name>
<feature type="region of interest" description="Disordered" evidence="11">
    <location>
        <begin position="1"/>
        <end position="30"/>
    </location>
</feature>
<evidence type="ECO:0000256" key="11">
    <source>
        <dbReference type="SAM" id="MobiDB-lite"/>
    </source>
</evidence>
<evidence type="ECO:0000256" key="6">
    <source>
        <dbReference type="ARBA" id="ARBA00022801"/>
    </source>
</evidence>
<evidence type="ECO:0000256" key="7">
    <source>
        <dbReference type="ARBA" id="ARBA00023085"/>
    </source>
</evidence>
<evidence type="ECO:0000256" key="5">
    <source>
        <dbReference type="ARBA" id="ARBA00022525"/>
    </source>
</evidence>